<comment type="caution">
    <text evidence="1">The sequence shown here is derived from an EMBL/GenBank/DDBJ whole genome shotgun (WGS) entry which is preliminary data.</text>
</comment>
<dbReference type="RefSeq" id="XP_068369251.1">
    <property type="nucleotide sequence ID" value="XM_068497246.1"/>
</dbReference>
<evidence type="ECO:0000313" key="2">
    <source>
        <dbReference type="Proteomes" id="UP000179807"/>
    </source>
</evidence>
<reference evidence="1" key="1">
    <citation type="submission" date="2016-10" db="EMBL/GenBank/DDBJ databases">
        <authorList>
            <person name="Benchimol M."/>
            <person name="Almeida L.G."/>
            <person name="Vasconcelos A.T."/>
            <person name="Perreira-Neves A."/>
            <person name="Rosa I.A."/>
            <person name="Tasca T."/>
            <person name="Bogo M.R."/>
            <person name="de Souza W."/>
        </authorList>
    </citation>
    <scope>NUCLEOTIDE SEQUENCE [LARGE SCALE GENOMIC DNA]</scope>
    <source>
        <strain evidence="1">K</strain>
    </source>
</reference>
<dbReference type="Proteomes" id="UP000179807">
    <property type="component" value="Unassembled WGS sequence"/>
</dbReference>
<dbReference type="GeneID" id="94831950"/>
<keyword evidence="2" id="KW-1185">Reference proteome</keyword>
<gene>
    <name evidence="1" type="ORF">TRFO_13438</name>
</gene>
<organism evidence="1 2">
    <name type="scientific">Tritrichomonas foetus</name>
    <dbReference type="NCBI Taxonomy" id="1144522"/>
    <lineage>
        <taxon>Eukaryota</taxon>
        <taxon>Metamonada</taxon>
        <taxon>Parabasalia</taxon>
        <taxon>Tritrichomonadida</taxon>
        <taxon>Tritrichomonadidae</taxon>
        <taxon>Tritrichomonas</taxon>
    </lineage>
</organism>
<sequence>MTFINSSIFPMTEYSQDNSLLDSEKSDVLSFEESEPSNPEFTPHETDDLFNRALDMINRLSDVCAMAANIDPTTVSGAIDFLNDPSSFDFFIHRIKTGIEMQRVKSNEEVRKNENNANNENYNRRLTREADLVVNQVQKQIQSLKSTIHKDHTQLMHALLPDTSSDSLFLNE</sequence>
<protein>
    <submittedName>
        <fullName evidence="1">Uncharacterized protein</fullName>
    </submittedName>
</protein>
<dbReference type="AlphaFoldDB" id="A0A1J4KXZ1"/>
<accession>A0A1J4KXZ1</accession>
<name>A0A1J4KXZ1_9EUKA</name>
<evidence type="ECO:0000313" key="1">
    <source>
        <dbReference type="EMBL" id="OHT16115.1"/>
    </source>
</evidence>
<proteinExistence type="predicted"/>
<dbReference type="VEuPathDB" id="TrichDB:TRFO_13438"/>
<dbReference type="EMBL" id="MLAK01000145">
    <property type="protein sequence ID" value="OHT16115.1"/>
    <property type="molecule type" value="Genomic_DNA"/>
</dbReference>